<feature type="disulfide bond" evidence="2">
    <location>
        <begin position="125"/>
        <end position="137"/>
    </location>
</feature>
<proteinExistence type="predicted"/>
<reference evidence="4" key="1">
    <citation type="journal article" date="2023" name="Insect Mol. Biol.">
        <title>Genome sequencing provides insights into the evolution of gene families encoding plant cell wall-degrading enzymes in longhorned beetles.</title>
        <authorList>
            <person name="Shin N.R."/>
            <person name="Okamura Y."/>
            <person name="Kirsch R."/>
            <person name="Pauchet Y."/>
        </authorList>
    </citation>
    <scope>NUCLEOTIDE SEQUENCE</scope>
    <source>
        <strain evidence="4">AMC_N1</strain>
    </source>
</reference>
<name>A0AAV8YNM4_9CUCU</name>
<dbReference type="SUPFAM" id="SSF57424">
    <property type="entry name" value="LDL receptor-like module"/>
    <property type="match status" value="4"/>
</dbReference>
<organism evidence="4 5">
    <name type="scientific">Aromia moschata</name>
    <dbReference type="NCBI Taxonomy" id="1265417"/>
    <lineage>
        <taxon>Eukaryota</taxon>
        <taxon>Metazoa</taxon>
        <taxon>Ecdysozoa</taxon>
        <taxon>Arthropoda</taxon>
        <taxon>Hexapoda</taxon>
        <taxon>Insecta</taxon>
        <taxon>Pterygota</taxon>
        <taxon>Neoptera</taxon>
        <taxon>Endopterygota</taxon>
        <taxon>Coleoptera</taxon>
        <taxon>Polyphaga</taxon>
        <taxon>Cucujiformia</taxon>
        <taxon>Chrysomeloidea</taxon>
        <taxon>Cerambycidae</taxon>
        <taxon>Cerambycinae</taxon>
        <taxon>Callichromatini</taxon>
        <taxon>Aromia</taxon>
    </lineage>
</organism>
<evidence type="ECO:0000313" key="5">
    <source>
        <dbReference type="Proteomes" id="UP001162162"/>
    </source>
</evidence>
<feature type="disulfide bond" evidence="2">
    <location>
        <begin position="132"/>
        <end position="150"/>
    </location>
</feature>
<dbReference type="InterPro" id="IPR009003">
    <property type="entry name" value="Peptidase_S1_PA"/>
</dbReference>
<accession>A0AAV8YNM4</accession>
<gene>
    <name evidence="4" type="ORF">NQ318_006512</name>
</gene>
<dbReference type="PRINTS" id="PR00261">
    <property type="entry name" value="LDLRECEPTOR"/>
</dbReference>
<feature type="disulfide bond" evidence="2">
    <location>
        <begin position="91"/>
        <end position="109"/>
    </location>
</feature>
<dbReference type="Gene3D" id="4.10.400.10">
    <property type="entry name" value="Low-density Lipoprotein Receptor"/>
    <property type="match status" value="4"/>
</dbReference>
<sequence>FKCKTTTDCIDEEKRCDGAVDCKDGSDEFNDCKEIPCPGFLFTCDYGACIEMAKKCDGKRDCRDNSDETNCVDSTKVNTVSSNCKSDQFECKSGQCISLDDKCSGTPECDDKSDETKETCLNMYCPGFTFKCDYGACVNGYAKCDGIKDCIDNSDEEDCAPKVVPKPTPSPDLKPLTPNRYAVASYLNVHYMGNGLSWEELQPNPENTFPKNTFLQVSCTTGYKLSSESPYVVCKGTEWSATVMPTCLKKCPSLYSTKATTVRCHDDRGIEVKCDEATDGATATVSCAPYYEPVEKEEHHTLLHARIVEPAAAGLSTRSANICGEKKVSAVPLIVNGKTVERGNYPWVTAIYKRNSDGFGNVCGGSILTQRVILTAAHCVTNNQGVNLAEDNIRIAVGKYYNKYNDIRDTEAQYSEIEKIITPSFYKADSQRYSSDIALLITKTELLLSKVVQPVCYLDIGSIRLSAGLVGVVTGWGYTNADSQSPSDELLEIDVPYKAEQECYAEFPQDWIDKYYTRDKMCAGHYNRSIAVCSGDSGGGLVFKNRDDHRYYVHGIVSVGHNLISSSVATCDIQVSALYTKVADHYEWLDKIVSQYVTVA</sequence>
<dbReference type="InterPro" id="IPR018114">
    <property type="entry name" value="TRYPSIN_HIS"/>
</dbReference>
<dbReference type="GO" id="GO:0004252">
    <property type="term" value="F:serine-type endopeptidase activity"/>
    <property type="evidence" value="ECO:0007669"/>
    <property type="project" value="InterPro"/>
</dbReference>
<comment type="caution">
    <text evidence="4">The sequence shown here is derived from an EMBL/GenBank/DDBJ whole genome shotgun (WGS) entry which is preliminary data.</text>
</comment>
<comment type="caution">
    <text evidence="2">Lacks conserved residue(s) required for the propagation of feature annotation.</text>
</comment>
<dbReference type="Pfam" id="PF00057">
    <property type="entry name" value="Ldl_recept_a"/>
    <property type="match status" value="4"/>
</dbReference>
<dbReference type="EMBL" id="JAPWTK010000063">
    <property type="protein sequence ID" value="KAJ8952895.1"/>
    <property type="molecule type" value="Genomic_DNA"/>
</dbReference>
<dbReference type="PROSITE" id="PS01209">
    <property type="entry name" value="LDLRA_1"/>
    <property type="match status" value="1"/>
</dbReference>
<dbReference type="Gene3D" id="2.40.10.10">
    <property type="entry name" value="Trypsin-like serine proteases"/>
    <property type="match status" value="1"/>
</dbReference>
<dbReference type="Proteomes" id="UP001162162">
    <property type="component" value="Unassembled WGS sequence"/>
</dbReference>
<dbReference type="Pfam" id="PF00089">
    <property type="entry name" value="Trypsin"/>
    <property type="match status" value="1"/>
</dbReference>
<feature type="disulfide bond" evidence="2">
    <location>
        <begin position="144"/>
        <end position="159"/>
    </location>
</feature>
<dbReference type="SMART" id="SM00020">
    <property type="entry name" value="Tryp_SPc"/>
    <property type="match status" value="1"/>
</dbReference>
<protein>
    <recommendedName>
        <fullName evidence="3">Peptidase S1 domain-containing protein</fullName>
    </recommendedName>
</protein>
<feature type="disulfide bond" evidence="2">
    <location>
        <begin position="84"/>
        <end position="96"/>
    </location>
</feature>
<dbReference type="CDD" id="cd00190">
    <property type="entry name" value="Tryp_SPc"/>
    <property type="match status" value="1"/>
</dbReference>
<evidence type="ECO:0000256" key="1">
    <source>
        <dbReference type="ARBA" id="ARBA00023157"/>
    </source>
</evidence>
<dbReference type="GO" id="GO:0006508">
    <property type="term" value="P:proteolysis"/>
    <property type="evidence" value="ECO:0007669"/>
    <property type="project" value="InterPro"/>
</dbReference>
<feature type="non-terminal residue" evidence="4">
    <location>
        <position position="1"/>
    </location>
</feature>
<feature type="disulfide bond" evidence="2">
    <location>
        <begin position="37"/>
        <end position="49"/>
    </location>
</feature>
<evidence type="ECO:0000259" key="3">
    <source>
        <dbReference type="PROSITE" id="PS50240"/>
    </source>
</evidence>
<dbReference type="InterPro" id="IPR001254">
    <property type="entry name" value="Trypsin_dom"/>
</dbReference>
<dbReference type="PROSITE" id="PS50068">
    <property type="entry name" value="LDLRA_2"/>
    <property type="match status" value="4"/>
</dbReference>
<dbReference type="InterPro" id="IPR036055">
    <property type="entry name" value="LDL_receptor-like_sf"/>
</dbReference>
<evidence type="ECO:0000313" key="4">
    <source>
        <dbReference type="EMBL" id="KAJ8952895.1"/>
    </source>
</evidence>
<dbReference type="PROSITE" id="PS50240">
    <property type="entry name" value="TRYPSIN_DOM"/>
    <property type="match status" value="1"/>
</dbReference>
<dbReference type="SMART" id="SM00192">
    <property type="entry name" value="LDLa"/>
    <property type="match status" value="4"/>
</dbReference>
<feature type="domain" description="Peptidase S1" evidence="3">
    <location>
        <begin position="334"/>
        <end position="594"/>
    </location>
</feature>
<dbReference type="PANTHER" id="PTHR24252">
    <property type="entry name" value="ACROSIN-RELATED"/>
    <property type="match status" value="1"/>
</dbReference>
<dbReference type="CDD" id="cd00112">
    <property type="entry name" value="LDLa"/>
    <property type="match status" value="4"/>
</dbReference>
<dbReference type="Gene3D" id="2.10.70.10">
    <property type="entry name" value="Complement Module, domain 1"/>
    <property type="match status" value="1"/>
</dbReference>
<dbReference type="SUPFAM" id="SSF50494">
    <property type="entry name" value="Trypsin-like serine proteases"/>
    <property type="match status" value="1"/>
</dbReference>
<dbReference type="SUPFAM" id="SSF57535">
    <property type="entry name" value="Complement control module/SCR domain"/>
    <property type="match status" value="1"/>
</dbReference>
<dbReference type="AlphaFoldDB" id="A0AAV8YNM4"/>
<evidence type="ECO:0000256" key="2">
    <source>
        <dbReference type="PROSITE-ProRule" id="PRU00124"/>
    </source>
</evidence>
<dbReference type="InterPro" id="IPR043504">
    <property type="entry name" value="Peptidase_S1_PA_chymotrypsin"/>
</dbReference>
<dbReference type="InterPro" id="IPR035976">
    <property type="entry name" value="Sushi/SCR/CCP_sf"/>
</dbReference>
<keyword evidence="1 2" id="KW-1015">Disulfide bond</keyword>
<dbReference type="PROSITE" id="PS00134">
    <property type="entry name" value="TRYPSIN_HIS"/>
    <property type="match status" value="1"/>
</dbReference>
<dbReference type="InterPro" id="IPR002172">
    <property type="entry name" value="LDrepeatLR_classA_rpt"/>
</dbReference>
<dbReference type="PANTHER" id="PTHR24252:SF7">
    <property type="entry name" value="HYALIN"/>
    <property type="match status" value="1"/>
</dbReference>
<feature type="disulfide bond" evidence="2">
    <location>
        <begin position="56"/>
        <end position="71"/>
    </location>
</feature>
<dbReference type="InterPro" id="IPR023415">
    <property type="entry name" value="LDLR_class-A_CS"/>
</dbReference>
<feature type="disulfide bond" evidence="2">
    <location>
        <begin position="44"/>
        <end position="62"/>
    </location>
</feature>
<keyword evidence="5" id="KW-1185">Reference proteome</keyword>